<reference evidence="1 2" key="1">
    <citation type="submission" date="2018-01" db="EMBL/GenBank/DDBJ databases">
        <title>Complete genome sequence of Flavivirga eckloniae ECD14 isolated from seaweed Ecklonia cava.</title>
        <authorList>
            <person name="Lee J.H."/>
            <person name="Baik K.S."/>
            <person name="Seong C.N."/>
        </authorList>
    </citation>
    <scope>NUCLEOTIDE SEQUENCE [LARGE SCALE GENOMIC DNA]</scope>
    <source>
        <strain evidence="1 2">ECD14</strain>
    </source>
</reference>
<evidence type="ECO:0008006" key="3">
    <source>
        <dbReference type="Google" id="ProtNLM"/>
    </source>
</evidence>
<dbReference type="Proteomes" id="UP000235826">
    <property type="component" value="Chromosome"/>
</dbReference>
<sequence length="221" mass="25642">MKKYILITLIITLCFSCKQKQEKQADVKPLTIAEKIANAHGFENWKNVSEITFSFNVDKDSSHFDRTWIWKPKTNDVTAINKNDTIIYNRAKIDSTLTQTDSRFINDKYWLLVPFQLIWDKGLTISEPTKEAAPISKTELNKITLTYSDEGGYTPGDAYDIYYGNDFLIKEWIFRRGNVTEPSMITTFENYKDFNGIKIALDHKKGDANWNLNFTNINIIN</sequence>
<name>A0A2K9PMV0_9FLAO</name>
<gene>
    <name evidence="1" type="ORF">C1H87_06575</name>
</gene>
<dbReference type="AlphaFoldDB" id="A0A2K9PMV0"/>
<keyword evidence="2" id="KW-1185">Reference proteome</keyword>
<dbReference type="EMBL" id="CP025791">
    <property type="protein sequence ID" value="AUP78391.1"/>
    <property type="molecule type" value="Genomic_DNA"/>
</dbReference>
<evidence type="ECO:0000313" key="1">
    <source>
        <dbReference type="EMBL" id="AUP78391.1"/>
    </source>
</evidence>
<evidence type="ECO:0000313" key="2">
    <source>
        <dbReference type="Proteomes" id="UP000235826"/>
    </source>
</evidence>
<dbReference type="KEGG" id="fek:C1H87_06575"/>
<organism evidence="1 2">
    <name type="scientific">Flavivirga eckloniae</name>
    <dbReference type="NCBI Taxonomy" id="1803846"/>
    <lineage>
        <taxon>Bacteria</taxon>
        <taxon>Pseudomonadati</taxon>
        <taxon>Bacteroidota</taxon>
        <taxon>Flavobacteriia</taxon>
        <taxon>Flavobacteriales</taxon>
        <taxon>Flavobacteriaceae</taxon>
        <taxon>Flavivirga</taxon>
    </lineage>
</organism>
<dbReference type="RefSeq" id="WP_102755047.1">
    <property type="nucleotide sequence ID" value="NZ_CP025791.1"/>
</dbReference>
<accession>A0A2K9PMV0</accession>
<dbReference type="OrthoDB" id="892266at2"/>
<protein>
    <recommendedName>
        <fullName evidence="3">Selenophosphate synthetase</fullName>
    </recommendedName>
</protein>
<proteinExistence type="predicted"/>